<feature type="domain" description="Glycosyl transferase family 1" evidence="1">
    <location>
        <begin position="192"/>
        <end position="357"/>
    </location>
</feature>
<dbReference type="EMBL" id="JAQIBC010000007">
    <property type="protein sequence ID" value="MDM5264390.1"/>
    <property type="molecule type" value="Genomic_DNA"/>
</dbReference>
<evidence type="ECO:0000313" key="3">
    <source>
        <dbReference type="Proteomes" id="UP001169066"/>
    </source>
</evidence>
<dbReference type="SUPFAM" id="SSF53756">
    <property type="entry name" value="UDP-Glycosyltransferase/glycogen phosphorylase"/>
    <property type="match status" value="1"/>
</dbReference>
<protein>
    <submittedName>
        <fullName evidence="2">Glycosyltransferase family 4 protein</fullName>
    </submittedName>
</protein>
<dbReference type="CDD" id="cd03801">
    <property type="entry name" value="GT4_PimA-like"/>
    <property type="match status" value="1"/>
</dbReference>
<gene>
    <name evidence="2" type="ORF">PF327_09300</name>
</gene>
<sequence length="384" mass="44229">MKVLWLAPIPLIDDKDSHPAPWIITLAKELVDHGIDLTILNYSSLLESEILKKEYQGIHLIYIKSPKLKLDILTLYQLRIKKMRNYLRSIVHDYDLLHIHGTEHQYEVMALKLDIPKLISIQGIMNEVIKVIPMISNVKIYIEWKISSFYEKIYLPKYTYFSCRTHWDSGYIQSINSQAKIYNIWEMIRFDFFDDHFSDEKKNILFVGGKSPIKGLDKLLQAFNSSLQEKGLKLIVLGNCKSTDIENMIEKHGLMHIDINNIDCRGLQNVEGMIEAYEESFCLVHPTYIDNSPNSVCEAQLSGLPVIATDVGGVASLIEDRKTGLLIGQNEKEIELAVNTLLQDDDLTKKLSEQSRKIARHRHNPREILDDTVKMYNTIISENA</sequence>
<dbReference type="RefSeq" id="WP_289402297.1">
    <property type="nucleotide sequence ID" value="NZ_JAQIBC010000007.1"/>
</dbReference>
<dbReference type="PANTHER" id="PTHR45947">
    <property type="entry name" value="SULFOQUINOVOSYL TRANSFERASE SQD2"/>
    <property type="match status" value="1"/>
</dbReference>
<dbReference type="Gene3D" id="3.40.50.2000">
    <property type="entry name" value="Glycogen Phosphorylase B"/>
    <property type="match status" value="2"/>
</dbReference>
<dbReference type="InterPro" id="IPR050194">
    <property type="entry name" value="Glycosyltransferase_grp1"/>
</dbReference>
<dbReference type="Pfam" id="PF00534">
    <property type="entry name" value="Glycos_transf_1"/>
    <property type="match status" value="1"/>
</dbReference>
<organism evidence="2 3">
    <name type="scientific">Sulfurovum xiamenensis</name>
    <dbReference type="NCBI Taxonomy" id="3019066"/>
    <lineage>
        <taxon>Bacteria</taxon>
        <taxon>Pseudomonadati</taxon>
        <taxon>Campylobacterota</taxon>
        <taxon>Epsilonproteobacteria</taxon>
        <taxon>Campylobacterales</taxon>
        <taxon>Sulfurovaceae</taxon>
        <taxon>Sulfurovum</taxon>
    </lineage>
</organism>
<dbReference type="Proteomes" id="UP001169066">
    <property type="component" value="Unassembled WGS sequence"/>
</dbReference>
<evidence type="ECO:0000259" key="1">
    <source>
        <dbReference type="Pfam" id="PF00534"/>
    </source>
</evidence>
<dbReference type="PANTHER" id="PTHR45947:SF3">
    <property type="entry name" value="SULFOQUINOVOSYL TRANSFERASE SQD2"/>
    <property type="match status" value="1"/>
</dbReference>
<proteinExistence type="predicted"/>
<name>A0ABT7QTI0_9BACT</name>
<accession>A0ABT7QTI0</accession>
<evidence type="ECO:0000313" key="2">
    <source>
        <dbReference type="EMBL" id="MDM5264390.1"/>
    </source>
</evidence>
<comment type="caution">
    <text evidence="2">The sequence shown here is derived from an EMBL/GenBank/DDBJ whole genome shotgun (WGS) entry which is preliminary data.</text>
</comment>
<dbReference type="InterPro" id="IPR001296">
    <property type="entry name" value="Glyco_trans_1"/>
</dbReference>
<keyword evidence="3" id="KW-1185">Reference proteome</keyword>
<reference evidence="2" key="1">
    <citation type="submission" date="2023-01" db="EMBL/GenBank/DDBJ databases">
        <title>Sulfurovum sp. XTW-4 genome assembly.</title>
        <authorList>
            <person name="Wang J."/>
        </authorList>
    </citation>
    <scope>NUCLEOTIDE SEQUENCE</scope>
    <source>
        <strain evidence="2">XTW-4</strain>
    </source>
</reference>